<gene>
    <name evidence="4" type="ORF">TsocGM_09590</name>
</gene>
<feature type="domain" description="Spermatogenesis-associated protein 20-like TRX" evidence="2">
    <location>
        <begin position="26"/>
        <end position="184"/>
    </location>
</feature>
<dbReference type="InterPro" id="IPR036929">
    <property type="entry name" value="DsbDN_sf"/>
</dbReference>
<reference evidence="4 5" key="1">
    <citation type="submission" date="2018-12" db="EMBL/GenBank/DDBJ databases">
        <authorList>
            <person name="Toschakov S.V."/>
        </authorList>
    </citation>
    <scope>NUCLEOTIDE SEQUENCE [LARGE SCALE GENOMIC DNA]</scope>
    <source>
        <strain evidence="4 5">GM2012</strain>
    </source>
</reference>
<dbReference type="Gene3D" id="3.40.30.10">
    <property type="entry name" value="Glutaredoxin"/>
    <property type="match status" value="1"/>
</dbReference>
<feature type="domain" description="Thiol:disulfide interchange protein DsbD N-terminal" evidence="3">
    <location>
        <begin position="685"/>
        <end position="793"/>
    </location>
</feature>
<dbReference type="InterPro" id="IPR036249">
    <property type="entry name" value="Thioredoxin-like_sf"/>
</dbReference>
<dbReference type="InterPro" id="IPR024705">
    <property type="entry name" value="Ssp411"/>
</dbReference>
<comment type="caution">
    <text evidence="4">The sequence shown here is derived from an EMBL/GenBank/DDBJ whole genome shotgun (WGS) entry which is preliminary data.</text>
</comment>
<dbReference type="GO" id="GO:0005975">
    <property type="term" value="P:carbohydrate metabolic process"/>
    <property type="evidence" value="ECO:0007669"/>
    <property type="project" value="InterPro"/>
</dbReference>
<dbReference type="InterPro" id="IPR028250">
    <property type="entry name" value="DsbDN"/>
</dbReference>
<feature type="region of interest" description="Disordered" evidence="1">
    <location>
        <begin position="1"/>
        <end position="30"/>
    </location>
</feature>
<accession>A0A432MLE3</accession>
<dbReference type="SUPFAM" id="SSF52833">
    <property type="entry name" value="Thioredoxin-like"/>
    <property type="match status" value="1"/>
</dbReference>
<dbReference type="InterPro" id="IPR008928">
    <property type="entry name" value="6-hairpin_glycosidase_sf"/>
</dbReference>
<protein>
    <submittedName>
        <fullName evidence="4">DUF255 domain-containing protein</fullName>
    </submittedName>
</protein>
<feature type="compositionally biased region" description="Basic and acidic residues" evidence="1">
    <location>
        <begin position="14"/>
        <end position="30"/>
    </location>
</feature>
<dbReference type="Pfam" id="PF11412">
    <property type="entry name" value="DsbD_N"/>
    <property type="match status" value="1"/>
</dbReference>
<dbReference type="AlphaFoldDB" id="A0A432MLE3"/>
<dbReference type="InterPro" id="IPR012341">
    <property type="entry name" value="6hp_glycosidase-like_sf"/>
</dbReference>
<organism evidence="4 5">
    <name type="scientific">Tautonia sociabilis</name>
    <dbReference type="NCBI Taxonomy" id="2080755"/>
    <lineage>
        <taxon>Bacteria</taxon>
        <taxon>Pseudomonadati</taxon>
        <taxon>Planctomycetota</taxon>
        <taxon>Planctomycetia</taxon>
        <taxon>Isosphaerales</taxon>
        <taxon>Isosphaeraceae</taxon>
        <taxon>Tautonia</taxon>
    </lineage>
</organism>
<dbReference type="Gene3D" id="2.60.40.1250">
    <property type="entry name" value="Thiol:disulfide interchange protein DsbD, N-terminal domain"/>
    <property type="match status" value="1"/>
</dbReference>
<dbReference type="Pfam" id="PF03190">
    <property type="entry name" value="Thioredox_DsbH"/>
    <property type="match status" value="1"/>
</dbReference>
<sequence>MATSGGPVGLGASDEPRAAEADERPTNRLAEETSPYLLQHAHNPVDWYPWGPEAFAKAKAEGKPIFLSIGYSSCYWCHVMERESFEDEEIASYMNEHFVNIKVDREERPDVDQIYMTAVQAITGSGGWPMSVFLTPDGRPFFGGTYFPPEPRRGMPGFPQILAAVATAWREQRDAIERDADRLTGIVRRSMANAAGDTVPLSRSMADDGVAALAGRFDPEYGGFGYSSNNPNHPKFPEPSNLIFLLDQHRRGEGRAEGGPGQGVIARQLAGPGPLEMVVETLDHMSRGGIRDHLAGGYHRYSTDRSWAVPHFEKMLYDNAQLAAVFVEAYEQTGDERWRHEAEAIFTFVAETLTDPEGGFYSTLDAETDGEEGAYYVWSRDQVEEVLGGGEDLELFARVYGLDGEPNFEGERYVLHLPEPLAEQAEALGLTPKLLEARLGPLRARLLEARRVREAPRLDDKVLTSWNGLMIAAYSDAHRVLGEERYREAAERAADFLLANLRTDDGGLLRSYRQGQAKLAAYLDDYAFLAHGLLRLHAATGDEGRLEQARELVDRMIADFADTESGGFFFTADDHESLLARPKDPIDGALPSGNSVAICVLVALAEASGEPRYLDQAGRALEAFSPILARAPAGVPMMVVGLEEYLDARPEAAARAAKGGDAQTPPANDEVLTAAATLLDDPASIVPGGTFEVALSLDVAPGWHLYANPSGSDLARPTVVTLAPGPGATLATVEYPEGEPMVLAGSTEPLPVYEGKVRLTARVLLAEDADGVPDHLTFRIDYQACNDRACLAPAMLAAPLRLATSPQ</sequence>
<evidence type="ECO:0000259" key="3">
    <source>
        <dbReference type="Pfam" id="PF11412"/>
    </source>
</evidence>
<dbReference type="CDD" id="cd02955">
    <property type="entry name" value="SSP411"/>
    <property type="match status" value="1"/>
</dbReference>
<name>A0A432MLE3_9BACT</name>
<dbReference type="EMBL" id="RYZH01000015">
    <property type="protein sequence ID" value="RUL88027.1"/>
    <property type="molecule type" value="Genomic_DNA"/>
</dbReference>
<dbReference type="PANTHER" id="PTHR42899:SF1">
    <property type="entry name" value="SPERMATOGENESIS-ASSOCIATED PROTEIN 20"/>
    <property type="match status" value="1"/>
</dbReference>
<dbReference type="SUPFAM" id="SSF48208">
    <property type="entry name" value="Six-hairpin glycosidases"/>
    <property type="match status" value="1"/>
</dbReference>
<dbReference type="PANTHER" id="PTHR42899">
    <property type="entry name" value="SPERMATOGENESIS-ASSOCIATED PROTEIN 20"/>
    <property type="match status" value="1"/>
</dbReference>
<dbReference type="Gene3D" id="1.50.10.10">
    <property type="match status" value="2"/>
</dbReference>
<reference evidence="4 5" key="2">
    <citation type="submission" date="2019-01" db="EMBL/GenBank/DDBJ databases">
        <title>Tautonia sociabilis, a novel thermotolerant planctomycete of Isosphaeraceae family, isolated from a 4000 m deep subterranean habitat.</title>
        <authorList>
            <person name="Kovaleva O.L."/>
            <person name="Elcheninov A.G."/>
            <person name="Van Heerden E."/>
            <person name="Toshchakov S.V."/>
            <person name="Novikov A."/>
            <person name="Bonch-Osmolovskaya E.A."/>
            <person name="Kublanov I.V."/>
        </authorList>
    </citation>
    <scope>NUCLEOTIDE SEQUENCE [LARGE SCALE GENOMIC DNA]</scope>
    <source>
        <strain evidence="4 5">GM2012</strain>
    </source>
</reference>
<evidence type="ECO:0000313" key="4">
    <source>
        <dbReference type="EMBL" id="RUL88027.1"/>
    </source>
</evidence>
<evidence type="ECO:0000259" key="2">
    <source>
        <dbReference type="Pfam" id="PF03190"/>
    </source>
</evidence>
<dbReference type="InterPro" id="IPR004879">
    <property type="entry name" value="Ssp411-like_TRX"/>
</dbReference>
<keyword evidence="5" id="KW-1185">Reference proteome</keyword>
<proteinExistence type="predicted"/>
<evidence type="ECO:0000256" key="1">
    <source>
        <dbReference type="SAM" id="MobiDB-lite"/>
    </source>
</evidence>
<dbReference type="Proteomes" id="UP000280296">
    <property type="component" value="Unassembled WGS sequence"/>
</dbReference>
<evidence type="ECO:0000313" key="5">
    <source>
        <dbReference type="Proteomes" id="UP000280296"/>
    </source>
</evidence>
<dbReference type="OrthoDB" id="9762614at2"/>